<organism evidence="1 2">
    <name type="scientific">Streptomyces viridochromogenes Tue57</name>
    <dbReference type="NCBI Taxonomy" id="1160705"/>
    <lineage>
        <taxon>Bacteria</taxon>
        <taxon>Bacillati</taxon>
        <taxon>Actinomycetota</taxon>
        <taxon>Actinomycetes</taxon>
        <taxon>Kitasatosporales</taxon>
        <taxon>Streptomycetaceae</taxon>
        <taxon>Streptomyces</taxon>
    </lineage>
</organism>
<dbReference type="EMBL" id="AMLP01000133">
    <property type="protein sequence ID" value="ELS54582.1"/>
    <property type="molecule type" value="Genomic_DNA"/>
</dbReference>
<dbReference type="PATRIC" id="fig|1160705.3.peg.4440"/>
<accession>L8PGR3</accession>
<proteinExistence type="predicted"/>
<reference evidence="1 2" key="1">
    <citation type="journal article" date="2013" name="Genome Announc.">
        <title>Draft Genome Sequence of Streptomyces viridochromogenes Strain Tu57, Producer of Avilamycin.</title>
        <authorList>
            <person name="Gruning B.A."/>
            <person name="Erxleben A."/>
            <person name="Hahnlein A."/>
            <person name="Gunther S."/>
        </authorList>
    </citation>
    <scope>NUCLEOTIDE SEQUENCE [LARGE SCALE GENOMIC DNA]</scope>
    <source>
        <strain evidence="1 2">Tue57</strain>
    </source>
</reference>
<evidence type="ECO:0000313" key="1">
    <source>
        <dbReference type="EMBL" id="ELS54582.1"/>
    </source>
</evidence>
<evidence type="ECO:0000313" key="2">
    <source>
        <dbReference type="Proteomes" id="UP000011205"/>
    </source>
</evidence>
<dbReference type="Proteomes" id="UP000011205">
    <property type="component" value="Unassembled WGS sequence"/>
</dbReference>
<name>L8PGR3_STRVR</name>
<dbReference type="AlphaFoldDB" id="L8PGR3"/>
<gene>
    <name evidence="1" type="ORF">STVIR_4488</name>
</gene>
<sequence length="61" mass="6791">MTWWQGSKGRMTSRFAALTVRPAGWRSLYGVLVRLVTVGPGAQLRIRARNVRPGGGDRRIP</sequence>
<protein>
    <submittedName>
        <fullName evidence="1">Uncharacterized protein</fullName>
    </submittedName>
</protein>
<comment type="caution">
    <text evidence="1">The sequence shown here is derived from an EMBL/GenBank/DDBJ whole genome shotgun (WGS) entry which is preliminary data.</text>
</comment>